<reference evidence="1" key="1">
    <citation type="submission" date="2018-05" db="EMBL/GenBank/DDBJ databases">
        <title>Draft genome of Mucuna pruriens seed.</title>
        <authorList>
            <person name="Nnadi N.E."/>
            <person name="Vos R."/>
            <person name="Hasami M.H."/>
            <person name="Devisetty U.K."/>
            <person name="Aguiy J.C."/>
        </authorList>
    </citation>
    <scope>NUCLEOTIDE SEQUENCE [LARGE SCALE GENOMIC DNA]</scope>
    <source>
        <strain evidence="1">JCA_2017</strain>
    </source>
</reference>
<dbReference type="Proteomes" id="UP000257109">
    <property type="component" value="Unassembled WGS sequence"/>
</dbReference>
<protein>
    <submittedName>
        <fullName evidence="1">Uncharacterized protein</fullName>
    </submittedName>
</protein>
<evidence type="ECO:0000313" key="2">
    <source>
        <dbReference type="Proteomes" id="UP000257109"/>
    </source>
</evidence>
<name>A0A371FH59_MUCPR</name>
<proteinExistence type="predicted"/>
<organism evidence="1 2">
    <name type="scientific">Mucuna pruriens</name>
    <name type="common">Velvet bean</name>
    <name type="synonym">Dolichos pruriens</name>
    <dbReference type="NCBI Taxonomy" id="157652"/>
    <lineage>
        <taxon>Eukaryota</taxon>
        <taxon>Viridiplantae</taxon>
        <taxon>Streptophyta</taxon>
        <taxon>Embryophyta</taxon>
        <taxon>Tracheophyta</taxon>
        <taxon>Spermatophyta</taxon>
        <taxon>Magnoliopsida</taxon>
        <taxon>eudicotyledons</taxon>
        <taxon>Gunneridae</taxon>
        <taxon>Pentapetalae</taxon>
        <taxon>rosids</taxon>
        <taxon>fabids</taxon>
        <taxon>Fabales</taxon>
        <taxon>Fabaceae</taxon>
        <taxon>Papilionoideae</taxon>
        <taxon>50 kb inversion clade</taxon>
        <taxon>NPAAA clade</taxon>
        <taxon>indigoferoid/millettioid clade</taxon>
        <taxon>Phaseoleae</taxon>
        <taxon>Mucuna</taxon>
    </lineage>
</organism>
<keyword evidence="2" id="KW-1185">Reference proteome</keyword>
<feature type="non-terminal residue" evidence="1">
    <location>
        <position position="1"/>
    </location>
</feature>
<gene>
    <name evidence="1" type="ORF">CR513_42203</name>
</gene>
<accession>A0A371FH59</accession>
<sequence length="107" mass="12036">MNKVNNGDMLLAKFDALGQKLDKLSERVCDESNQTNEIINNSIKELATRMDNMEVHNKMLETLIAQLISTSIKALGKFPSQPKTTPIKHCNMVTLRSEKQLDGLVSY</sequence>
<comment type="caution">
    <text evidence="1">The sequence shown here is derived from an EMBL/GenBank/DDBJ whole genome shotgun (WGS) entry which is preliminary data.</text>
</comment>
<dbReference type="EMBL" id="QJKJ01009123">
    <property type="protein sequence ID" value="RDX77639.1"/>
    <property type="molecule type" value="Genomic_DNA"/>
</dbReference>
<evidence type="ECO:0000313" key="1">
    <source>
        <dbReference type="EMBL" id="RDX77639.1"/>
    </source>
</evidence>
<dbReference type="AlphaFoldDB" id="A0A371FH59"/>
<dbReference type="OrthoDB" id="1427527at2759"/>